<dbReference type="Pfam" id="PF01590">
    <property type="entry name" value="GAF"/>
    <property type="match status" value="1"/>
</dbReference>
<dbReference type="InterPro" id="IPR003018">
    <property type="entry name" value="GAF"/>
</dbReference>
<dbReference type="SUPFAM" id="SSF55781">
    <property type="entry name" value="GAF domain-like"/>
    <property type="match status" value="1"/>
</dbReference>
<dbReference type="Gene3D" id="3.30.450.40">
    <property type="match status" value="1"/>
</dbReference>
<dbReference type="AlphaFoldDB" id="A0A8T2NB16"/>
<evidence type="ECO:0000259" key="1">
    <source>
        <dbReference type="SMART" id="SM00065"/>
    </source>
</evidence>
<organism evidence="2 3">
    <name type="scientific">Albula glossodonta</name>
    <name type="common">roundjaw bonefish</name>
    <dbReference type="NCBI Taxonomy" id="121402"/>
    <lineage>
        <taxon>Eukaryota</taxon>
        <taxon>Metazoa</taxon>
        <taxon>Chordata</taxon>
        <taxon>Craniata</taxon>
        <taxon>Vertebrata</taxon>
        <taxon>Euteleostomi</taxon>
        <taxon>Actinopterygii</taxon>
        <taxon>Neopterygii</taxon>
        <taxon>Teleostei</taxon>
        <taxon>Albuliformes</taxon>
        <taxon>Albulidae</taxon>
        <taxon>Albula</taxon>
    </lineage>
</organism>
<accession>A0A8T2NB16</accession>
<evidence type="ECO:0000313" key="3">
    <source>
        <dbReference type="Proteomes" id="UP000824540"/>
    </source>
</evidence>
<dbReference type="Proteomes" id="UP000824540">
    <property type="component" value="Unassembled WGS sequence"/>
</dbReference>
<dbReference type="InterPro" id="IPR029016">
    <property type="entry name" value="GAF-like_dom_sf"/>
</dbReference>
<evidence type="ECO:0000313" key="2">
    <source>
        <dbReference type="EMBL" id="KAG9337529.1"/>
    </source>
</evidence>
<reference evidence="2" key="1">
    <citation type="thesis" date="2021" institute="BYU ScholarsArchive" country="Provo, UT, USA">
        <title>Applications of and Algorithms for Genome Assembly and Genomic Analyses with an Emphasis on Marine Teleosts.</title>
        <authorList>
            <person name="Pickett B.D."/>
        </authorList>
    </citation>
    <scope>NUCLEOTIDE SEQUENCE</scope>
    <source>
        <strain evidence="2">HI-2016</strain>
    </source>
</reference>
<gene>
    <name evidence="2" type="ORF">JZ751_028546</name>
</gene>
<comment type="caution">
    <text evidence="2">The sequence shown here is derived from an EMBL/GenBank/DDBJ whole genome shotgun (WGS) entry which is preliminary data.</text>
</comment>
<dbReference type="EMBL" id="JAFBMS010000085">
    <property type="protein sequence ID" value="KAG9337529.1"/>
    <property type="molecule type" value="Genomic_DNA"/>
</dbReference>
<feature type="domain" description="GAF" evidence="1">
    <location>
        <begin position="61"/>
        <end position="182"/>
    </location>
</feature>
<dbReference type="SMART" id="SM00065">
    <property type="entry name" value="GAF"/>
    <property type="match status" value="1"/>
</dbReference>
<name>A0A8T2NB16_9TELE</name>
<keyword evidence="3" id="KW-1185">Reference proteome</keyword>
<protein>
    <recommendedName>
        <fullName evidence="1">GAF domain-containing protein</fullName>
    </recommendedName>
</protein>
<sequence>MGRSPLSSSTLSKDARLFSRPCFSNGRRIHSGPCCQGYPSRNLCQYALLQVAKNLFTHLDDVSVLLQEIIIEARNLSNAEICSVFLLDRLSHELVAKVFDGGVVNDDEKEFRIPADQGIAGHVATTGKILNIKDAYSHPLFYRGVDDSTGFRTRNILCFPIKDENNECQLDVNTHNSSNEPQ</sequence>
<proteinExistence type="predicted"/>
<dbReference type="OrthoDB" id="295473at2759"/>